<evidence type="ECO:0000256" key="6">
    <source>
        <dbReference type="ARBA" id="ARBA00023049"/>
    </source>
</evidence>
<dbReference type="Pfam" id="PF01435">
    <property type="entry name" value="Peptidase_M48"/>
    <property type="match status" value="1"/>
</dbReference>
<dbReference type="PANTHER" id="PTHR22726">
    <property type="entry name" value="METALLOENDOPEPTIDASE OMA1"/>
    <property type="match status" value="1"/>
</dbReference>
<dbReference type="SUPFAM" id="SSF48452">
    <property type="entry name" value="TPR-like"/>
    <property type="match status" value="1"/>
</dbReference>
<organism evidence="9 10">
    <name type="scientific">Larsenimonas suaedae</name>
    <dbReference type="NCBI Taxonomy" id="1851019"/>
    <lineage>
        <taxon>Bacteria</taxon>
        <taxon>Pseudomonadati</taxon>
        <taxon>Pseudomonadota</taxon>
        <taxon>Gammaproteobacteria</taxon>
        <taxon>Oceanospirillales</taxon>
        <taxon>Halomonadaceae</taxon>
        <taxon>Larsenimonas</taxon>
    </lineage>
</organism>
<evidence type="ECO:0000259" key="8">
    <source>
        <dbReference type="Pfam" id="PF01435"/>
    </source>
</evidence>
<keyword evidence="10" id="KW-1185">Reference proteome</keyword>
<feature type="domain" description="Peptidase M48" evidence="8">
    <location>
        <begin position="70"/>
        <end position="260"/>
    </location>
</feature>
<dbReference type="RefSeq" id="WP_251591315.1">
    <property type="nucleotide sequence ID" value="NZ_JAMLJI010000001.1"/>
</dbReference>
<accession>A0ABU1GTZ4</accession>
<dbReference type="Gene3D" id="3.30.2010.10">
    <property type="entry name" value="Metalloproteases ('zincins'), catalytic domain"/>
    <property type="match status" value="1"/>
</dbReference>
<evidence type="ECO:0000256" key="1">
    <source>
        <dbReference type="ARBA" id="ARBA00001947"/>
    </source>
</evidence>
<evidence type="ECO:0000256" key="2">
    <source>
        <dbReference type="ARBA" id="ARBA00022670"/>
    </source>
</evidence>
<comment type="cofactor">
    <cofactor evidence="1">
        <name>Zn(2+)</name>
        <dbReference type="ChEBI" id="CHEBI:29105"/>
    </cofactor>
</comment>
<dbReference type="Proteomes" id="UP001269375">
    <property type="component" value="Unassembled WGS sequence"/>
</dbReference>
<feature type="signal peptide" evidence="7">
    <location>
        <begin position="1"/>
        <end position="26"/>
    </location>
</feature>
<keyword evidence="7" id="KW-0732">Signal</keyword>
<keyword evidence="3" id="KW-0479">Metal-binding</keyword>
<evidence type="ECO:0000256" key="3">
    <source>
        <dbReference type="ARBA" id="ARBA00022723"/>
    </source>
</evidence>
<evidence type="ECO:0000256" key="5">
    <source>
        <dbReference type="ARBA" id="ARBA00022833"/>
    </source>
</evidence>
<gene>
    <name evidence="9" type="ORF">QC825_05105</name>
</gene>
<comment type="caution">
    <text evidence="9">The sequence shown here is derived from an EMBL/GenBank/DDBJ whole genome shotgun (WGS) entry which is preliminary data.</text>
</comment>
<keyword evidence="6 9" id="KW-0482">Metalloprotease</keyword>
<keyword evidence="2" id="KW-0645">Protease</keyword>
<evidence type="ECO:0000313" key="9">
    <source>
        <dbReference type="EMBL" id="MDR5895449.1"/>
    </source>
</evidence>
<keyword evidence="5" id="KW-0862">Zinc</keyword>
<keyword evidence="4 9" id="KW-0378">Hydrolase</keyword>
<dbReference type="InterPro" id="IPR001915">
    <property type="entry name" value="Peptidase_M48"/>
</dbReference>
<dbReference type="Gene3D" id="1.25.40.10">
    <property type="entry name" value="Tetratricopeptide repeat domain"/>
    <property type="match status" value="1"/>
</dbReference>
<feature type="chain" id="PRO_5046431966" evidence="7">
    <location>
        <begin position="27"/>
        <end position="484"/>
    </location>
</feature>
<dbReference type="InterPro" id="IPR051156">
    <property type="entry name" value="Mito/Outer_Membr_Metalloprot"/>
</dbReference>
<dbReference type="PANTHER" id="PTHR22726:SF1">
    <property type="entry name" value="METALLOENDOPEPTIDASE OMA1, MITOCHONDRIAL"/>
    <property type="match status" value="1"/>
</dbReference>
<name>A0ABU1GTZ4_9GAMM</name>
<dbReference type="InterPro" id="IPR011990">
    <property type="entry name" value="TPR-like_helical_dom_sf"/>
</dbReference>
<proteinExistence type="predicted"/>
<dbReference type="EC" id="3.4.24.-" evidence="9"/>
<evidence type="ECO:0000256" key="4">
    <source>
        <dbReference type="ARBA" id="ARBA00022801"/>
    </source>
</evidence>
<protein>
    <submittedName>
        <fullName evidence="9">M48 family metalloprotease</fullName>
        <ecNumber evidence="9">3.4.24.-</ecNumber>
    </submittedName>
</protein>
<dbReference type="EMBL" id="JARWAO010000002">
    <property type="protein sequence ID" value="MDR5895449.1"/>
    <property type="molecule type" value="Genomic_DNA"/>
</dbReference>
<dbReference type="GO" id="GO:0008237">
    <property type="term" value="F:metallopeptidase activity"/>
    <property type="evidence" value="ECO:0007669"/>
    <property type="project" value="UniProtKB-KW"/>
</dbReference>
<evidence type="ECO:0000313" key="10">
    <source>
        <dbReference type="Proteomes" id="UP001269375"/>
    </source>
</evidence>
<sequence length="484" mass="53015">MKKTHLAWIASLSLLASPLPAQHALAANEYGLPALGGASSAVSPADEFRLGRAWLRQFRAQTTPWRDPITRHYVERILHKLLPYSGLEREQLIVTLVASRTLNAFAVPGGVVGIHTGLFAYAPTEATFASVLAHELGHLSQHHFARQVEARNESQIPMLTALLTGVVLAASGGGGGLGAATVMGTQAAYAQRMLTYSRQYEREADDVGLDTLAQAGYDPHAMPQMFRILQNLASLQGFTPPEFLLTHPLTEARISATEARADQLGQGRGAADDTTYDMIRARVLLAMNMSDPTAARNRLKENNPSPEALRYLDAMTHAVNHETDQALSSLDRMIRDHPDDSMLQNSAADVALDANRFQDALDRARTLLTVAPDNYPARMIEGRALLNLSPAKAYPVLKRLSEAQGEDPEVWSLLSEAAGRSGREAEGHLALAEQLQLTGRIDKGLAQLDIAERQARAEQNFVLASKIRDRRDAFKRYRHALDDF</sequence>
<reference evidence="9 10" key="1">
    <citation type="submission" date="2023-04" db="EMBL/GenBank/DDBJ databases">
        <title>A long-awaited taxogenomic arrangement of the family Halomonadaceae.</title>
        <authorList>
            <person name="De La Haba R."/>
            <person name="Chuvochina M."/>
            <person name="Wittouck S."/>
            <person name="Arahal D.R."/>
            <person name="Sanchez-Porro C."/>
            <person name="Hugenholtz P."/>
            <person name="Ventosa A."/>
        </authorList>
    </citation>
    <scope>NUCLEOTIDE SEQUENCE [LARGE SCALE GENOMIC DNA]</scope>
    <source>
        <strain evidence="9 10">DSM 22428</strain>
    </source>
</reference>
<evidence type="ECO:0000256" key="7">
    <source>
        <dbReference type="SAM" id="SignalP"/>
    </source>
</evidence>